<evidence type="ECO:0000313" key="3">
    <source>
        <dbReference type="Proteomes" id="UP000823849"/>
    </source>
</evidence>
<comment type="caution">
    <text evidence="2">The sequence shown here is derived from an EMBL/GenBank/DDBJ whole genome shotgun (WGS) entry which is preliminary data.</text>
</comment>
<gene>
    <name evidence="2" type="ORF">H9705_10025</name>
</gene>
<feature type="domain" description="DUF4130" evidence="1">
    <location>
        <begin position="85"/>
        <end position="249"/>
    </location>
</feature>
<dbReference type="NCBIfam" id="TIGR03915">
    <property type="entry name" value="SAM_7_link_chp"/>
    <property type="match status" value="1"/>
</dbReference>
<reference evidence="2" key="2">
    <citation type="submission" date="2021-04" db="EMBL/GenBank/DDBJ databases">
        <authorList>
            <person name="Gilroy R."/>
        </authorList>
    </citation>
    <scope>NUCLEOTIDE SEQUENCE</scope>
    <source>
        <strain evidence="2">CHK185-5351</strain>
    </source>
</reference>
<sequence length="251" mass="29806">MTVFTCEDNLEAIMTCIYDAWDSRLGHQQIRLITEPVSEPELFCDYRHTEADPAKAEKVMRSIEKKISCAAWQMAYRCAMSPSPEKPDVIYRFLRYGFAFGSRALQMLQEAPVATFFELNRRVENEAHRYREFIRFSGFPGDVLVSHISPKSDVLTLTAPYFADRMPSEYWIIIDDTRRTAAVHPRDENFYLTRLTPEEFLRLNVPDREEDPYPELWREFFRSVSIKARENYRCQRGFLPLWMRKHMTEFI</sequence>
<accession>A0A9D2ND85</accession>
<dbReference type="InterPro" id="IPR025404">
    <property type="entry name" value="DUF4130"/>
</dbReference>
<dbReference type="Proteomes" id="UP000823849">
    <property type="component" value="Unassembled WGS sequence"/>
</dbReference>
<name>A0A9D2ND85_9FIRM</name>
<dbReference type="InterPro" id="IPR023875">
    <property type="entry name" value="DNA_repair_put"/>
</dbReference>
<dbReference type="Pfam" id="PF13566">
    <property type="entry name" value="DUF4130"/>
    <property type="match status" value="1"/>
</dbReference>
<protein>
    <submittedName>
        <fullName evidence="2">TIGR03915 family putative DNA repair protein</fullName>
    </submittedName>
</protein>
<evidence type="ECO:0000313" key="2">
    <source>
        <dbReference type="EMBL" id="HJC16132.1"/>
    </source>
</evidence>
<dbReference type="EMBL" id="DWWU01000041">
    <property type="protein sequence ID" value="HJC16132.1"/>
    <property type="molecule type" value="Genomic_DNA"/>
</dbReference>
<proteinExistence type="predicted"/>
<dbReference type="AlphaFoldDB" id="A0A9D2ND85"/>
<organism evidence="2 3">
    <name type="scientific">Candidatus Fusicatenibacter intestinigallinarum</name>
    <dbReference type="NCBI Taxonomy" id="2838598"/>
    <lineage>
        <taxon>Bacteria</taxon>
        <taxon>Bacillati</taxon>
        <taxon>Bacillota</taxon>
        <taxon>Clostridia</taxon>
        <taxon>Lachnospirales</taxon>
        <taxon>Lachnospiraceae</taxon>
        <taxon>Fusicatenibacter</taxon>
    </lineage>
</organism>
<reference evidence="2" key="1">
    <citation type="journal article" date="2021" name="PeerJ">
        <title>Extensive microbial diversity within the chicken gut microbiome revealed by metagenomics and culture.</title>
        <authorList>
            <person name="Gilroy R."/>
            <person name="Ravi A."/>
            <person name="Getino M."/>
            <person name="Pursley I."/>
            <person name="Horton D.L."/>
            <person name="Alikhan N.F."/>
            <person name="Baker D."/>
            <person name="Gharbi K."/>
            <person name="Hall N."/>
            <person name="Watson M."/>
            <person name="Adriaenssens E.M."/>
            <person name="Foster-Nyarko E."/>
            <person name="Jarju S."/>
            <person name="Secka A."/>
            <person name="Antonio M."/>
            <person name="Oren A."/>
            <person name="Chaudhuri R.R."/>
            <person name="La Ragione R."/>
            <person name="Hildebrand F."/>
            <person name="Pallen M.J."/>
        </authorList>
    </citation>
    <scope>NUCLEOTIDE SEQUENCE</scope>
    <source>
        <strain evidence="2">CHK185-5351</strain>
    </source>
</reference>
<evidence type="ECO:0000259" key="1">
    <source>
        <dbReference type="Pfam" id="PF13566"/>
    </source>
</evidence>